<protein>
    <submittedName>
        <fullName evidence="2">Uncharacterized protein</fullName>
    </submittedName>
</protein>
<sequence length="116" mass="13472">MMLSIQQTEQDQRNTGSNSNEPATETATKVINFFKEKKIAECSMNDSDIVHRVTNRENKNREIIVKFLSSFTKDQIIRNRKLMKNSNVYLNENLTKLNLQVLMCVKQKMMGEVKDA</sequence>
<accession>A0A9D4QT57</accession>
<evidence type="ECO:0000313" key="3">
    <source>
        <dbReference type="Proteomes" id="UP000828390"/>
    </source>
</evidence>
<dbReference type="EMBL" id="JAIWYP010000004">
    <property type="protein sequence ID" value="KAH3842188.1"/>
    <property type="molecule type" value="Genomic_DNA"/>
</dbReference>
<keyword evidence="3" id="KW-1185">Reference proteome</keyword>
<evidence type="ECO:0000313" key="2">
    <source>
        <dbReference type="EMBL" id="KAH3842188.1"/>
    </source>
</evidence>
<comment type="caution">
    <text evidence="2">The sequence shown here is derived from an EMBL/GenBank/DDBJ whole genome shotgun (WGS) entry which is preliminary data.</text>
</comment>
<proteinExistence type="predicted"/>
<dbReference type="AlphaFoldDB" id="A0A9D4QT57"/>
<reference evidence="2" key="2">
    <citation type="submission" date="2020-11" db="EMBL/GenBank/DDBJ databases">
        <authorList>
            <person name="McCartney M.A."/>
            <person name="Auch B."/>
            <person name="Kono T."/>
            <person name="Mallez S."/>
            <person name="Becker A."/>
            <person name="Gohl D.M."/>
            <person name="Silverstein K.A.T."/>
            <person name="Koren S."/>
            <person name="Bechman K.B."/>
            <person name="Herman A."/>
            <person name="Abrahante J.E."/>
            <person name="Garbe J."/>
        </authorList>
    </citation>
    <scope>NUCLEOTIDE SEQUENCE</scope>
    <source>
        <strain evidence="2">Duluth1</strain>
        <tissue evidence="2">Whole animal</tissue>
    </source>
</reference>
<evidence type="ECO:0000256" key="1">
    <source>
        <dbReference type="SAM" id="MobiDB-lite"/>
    </source>
</evidence>
<organism evidence="2 3">
    <name type="scientific">Dreissena polymorpha</name>
    <name type="common">Zebra mussel</name>
    <name type="synonym">Mytilus polymorpha</name>
    <dbReference type="NCBI Taxonomy" id="45954"/>
    <lineage>
        <taxon>Eukaryota</taxon>
        <taxon>Metazoa</taxon>
        <taxon>Spiralia</taxon>
        <taxon>Lophotrochozoa</taxon>
        <taxon>Mollusca</taxon>
        <taxon>Bivalvia</taxon>
        <taxon>Autobranchia</taxon>
        <taxon>Heteroconchia</taxon>
        <taxon>Euheterodonta</taxon>
        <taxon>Imparidentia</taxon>
        <taxon>Neoheterodontei</taxon>
        <taxon>Myida</taxon>
        <taxon>Dreissenoidea</taxon>
        <taxon>Dreissenidae</taxon>
        <taxon>Dreissena</taxon>
    </lineage>
</organism>
<feature type="region of interest" description="Disordered" evidence="1">
    <location>
        <begin position="1"/>
        <end position="26"/>
    </location>
</feature>
<dbReference type="Proteomes" id="UP000828390">
    <property type="component" value="Unassembled WGS sequence"/>
</dbReference>
<reference evidence="2" key="1">
    <citation type="journal article" date="2019" name="bioRxiv">
        <title>The Genome of the Zebra Mussel, Dreissena polymorpha: A Resource for Invasive Species Research.</title>
        <authorList>
            <person name="McCartney M.A."/>
            <person name="Auch B."/>
            <person name="Kono T."/>
            <person name="Mallez S."/>
            <person name="Zhang Y."/>
            <person name="Obille A."/>
            <person name="Becker A."/>
            <person name="Abrahante J.E."/>
            <person name="Garbe J."/>
            <person name="Badalamenti J.P."/>
            <person name="Herman A."/>
            <person name="Mangelson H."/>
            <person name="Liachko I."/>
            <person name="Sullivan S."/>
            <person name="Sone E.D."/>
            <person name="Koren S."/>
            <person name="Silverstein K.A.T."/>
            <person name="Beckman K.B."/>
            <person name="Gohl D.M."/>
        </authorList>
    </citation>
    <scope>NUCLEOTIDE SEQUENCE</scope>
    <source>
        <strain evidence="2">Duluth1</strain>
        <tissue evidence="2">Whole animal</tissue>
    </source>
</reference>
<name>A0A9D4QT57_DREPO</name>
<gene>
    <name evidence="2" type="ORF">DPMN_115683</name>
</gene>